<organism evidence="2 3">
    <name type="scientific">Neodiprion lecontei</name>
    <name type="common">Redheaded pine sawfly</name>
    <dbReference type="NCBI Taxonomy" id="441921"/>
    <lineage>
        <taxon>Eukaryota</taxon>
        <taxon>Metazoa</taxon>
        <taxon>Ecdysozoa</taxon>
        <taxon>Arthropoda</taxon>
        <taxon>Hexapoda</taxon>
        <taxon>Insecta</taxon>
        <taxon>Pterygota</taxon>
        <taxon>Neoptera</taxon>
        <taxon>Endopterygota</taxon>
        <taxon>Hymenoptera</taxon>
        <taxon>Tenthredinoidea</taxon>
        <taxon>Diprionidae</taxon>
        <taxon>Diprioninae</taxon>
        <taxon>Neodiprion</taxon>
    </lineage>
</organism>
<evidence type="ECO:0000256" key="1">
    <source>
        <dbReference type="SAM" id="MobiDB-lite"/>
    </source>
</evidence>
<dbReference type="RefSeq" id="XP_046598183.1">
    <property type="nucleotide sequence ID" value="XM_046742227.1"/>
</dbReference>
<protein>
    <submittedName>
        <fullName evidence="3">Uncharacterized protein LOC124293074 isoform X2</fullName>
    </submittedName>
    <submittedName>
        <fullName evidence="4">Uncharacterized protein LOC124294829 isoform X2</fullName>
    </submittedName>
</protein>
<accession>A0ABM3FJN9</accession>
<evidence type="ECO:0000313" key="2">
    <source>
        <dbReference type="Proteomes" id="UP000829291"/>
    </source>
</evidence>
<proteinExistence type="predicted"/>
<dbReference type="Proteomes" id="UP000829291">
    <property type="component" value="Chromosome 2"/>
</dbReference>
<evidence type="ECO:0000313" key="4">
    <source>
        <dbReference type="RefSeq" id="XP_046598183.1"/>
    </source>
</evidence>
<dbReference type="RefSeq" id="XP_046588238.1">
    <property type="nucleotide sequence ID" value="XM_046732282.1"/>
</dbReference>
<feature type="region of interest" description="Disordered" evidence="1">
    <location>
        <begin position="175"/>
        <end position="194"/>
    </location>
</feature>
<name>A0ABM3FJN9_NEOLC</name>
<gene>
    <name evidence="3" type="primary">LOC124293074</name>
    <name evidence="4" type="synonym">LOC124294829</name>
</gene>
<keyword evidence="2" id="KW-1185">Reference proteome</keyword>
<dbReference type="Proteomes" id="UP000829291">
    <property type="component" value="Chromosome 1"/>
</dbReference>
<reference evidence="3 4" key="1">
    <citation type="submission" date="2025-05" db="UniProtKB">
        <authorList>
            <consortium name="RefSeq"/>
        </authorList>
    </citation>
    <scope>IDENTIFICATION</scope>
    <source>
        <tissue evidence="3 4">Thorax and Abdomen</tissue>
    </source>
</reference>
<evidence type="ECO:0000313" key="3">
    <source>
        <dbReference type="RefSeq" id="XP_046588238.1"/>
    </source>
</evidence>
<dbReference type="GeneID" id="124293074"/>
<feature type="compositionally biased region" description="Acidic residues" evidence="1">
    <location>
        <begin position="175"/>
        <end position="192"/>
    </location>
</feature>
<sequence>MTERMWRAWISANDSYTLGKNFITSNCYTCIEINAHTLIDVIIRLRDSDQPELFLPSLYSSQPCESFFRQVRSMSSTYSTIVNCSMMDIIHRLNRIQVQNEIIIEESENIIFPRFRERKSVINVNTYPLPSNQEIQKTVEDAKCRAIEDLGNLGIFFNNILCTLPFSAKSIQLDSDDESDSEEISEETESANEDTISAELEHDMITLQSVTGTLELKNYSTQTVQLNETSPFAVVRDSSQAEYVVRKSSICWLLNKTKHRLSSDRLQRVREIELPHLSKKESATRSNTVEENPEISIGTWMLFREDTEAETKYRVGLVLGFVYLTGKTDPQREYSRLSADVNNESIGVLCTWYRLISSSLRPAPVGSHDYKCISGYMRTLPTPQIVDGHIFYSDLVLKLILEIIPTTSLQGKDANIGNFVLIEFLTKKTKKYYIGVVKSIQSRDRDCEEDYEVKFMRKVTNSSSSIFVFPDVDDTSYVTGDQIKLILSNPKIDRRRHHVFSDSDLLEYAVI</sequence>